<gene>
    <name evidence="1" type="ORF">V5O48_015505</name>
</gene>
<comment type="caution">
    <text evidence="1">The sequence shown here is derived from an EMBL/GenBank/DDBJ whole genome shotgun (WGS) entry which is preliminary data.</text>
</comment>
<feature type="non-terminal residue" evidence="1">
    <location>
        <position position="1"/>
    </location>
</feature>
<protein>
    <recommendedName>
        <fullName evidence="3">FBD domain-containing protein</fullName>
    </recommendedName>
</protein>
<evidence type="ECO:0000313" key="1">
    <source>
        <dbReference type="EMBL" id="KAL0566507.1"/>
    </source>
</evidence>
<dbReference type="Proteomes" id="UP001465976">
    <property type="component" value="Unassembled WGS sequence"/>
</dbReference>
<dbReference type="EMBL" id="JBAHYK010001876">
    <property type="protein sequence ID" value="KAL0566507.1"/>
    <property type="molecule type" value="Genomic_DNA"/>
</dbReference>
<proteinExistence type="predicted"/>
<name>A0ABR3EUC4_9AGAR</name>
<sequence length="215" mass="23414">TDDPHGVLQLLQLPLLETLMLSGSAGRKLHPPEFTSLLPIIHKFASVTRFSFYFGLNMAEQNPLIEIVKVLPNLTALDARIRGGEGNWGVEFFSSLASSPFFASQLSSLSLHEEDCDINISLATQLVCHLETRVARGTTKLTDVRLAFECDGVGSGGHELDRRLRDLEVRGTKVAIFSTCGRTAPWGRRSIVLGSASLATPSYVVSRGGFISDLE</sequence>
<keyword evidence="2" id="KW-1185">Reference proteome</keyword>
<reference evidence="1 2" key="1">
    <citation type="submission" date="2024-02" db="EMBL/GenBank/DDBJ databases">
        <title>A draft genome for the cacao thread blight pathogen Marasmius crinis-equi.</title>
        <authorList>
            <person name="Cohen S.P."/>
            <person name="Baruah I.K."/>
            <person name="Amoako-Attah I."/>
            <person name="Bukari Y."/>
            <person name="Meinhardt L.W."/>
            <person name="Bailey B.A."/>
        </authorList>
    </citation>
    <scope>NUCLEOTIDE SEQUENCE [LARGE SCALE GENOMIC DNA]</scope>
    <source>
        <strain evidence="1 2">GH-76</strain>
    </source>
</reference>
<evidence type="ECO:0008006" key="3">
    <source>
        <dbReference type="Google" id="ProtNLM"/>
    </source>
</evidence>
<evidence type="ECO:0000313" key="2">
    <source>
        <dbReference type="Proteomes" id="UP001465976"/>
    </source>
</evidence>
<organism evidence="1 2">
    <name type="scientific">Marasmius crinis-equi</name>
    <dbReference type="NCBI Taxonomy" id="585013"/>
    <lineage>
        <taxon>Eukaryota</taxon>
        <taxon>Fungi</taxon>
        <taxon>Dikarya</taxon>
        <taxon>Basidiomycota</taxon>
        <taxon>Agaricomycotina</taxon>
        <taxon>Agaricomycetes</taxon>
        <taxon>Agaricomycetidae</taxon>
        <taxon>Agaricales</taxon>
        <taxon>Marasmiineae</taxon>
        <taxon>Marasmiaceae</taxon>
        <taxon>Marasmius</taxon>
    </lineage>
</organism>
<accession>A0ABR3EUC4</accession>